<feature type="compositionally biased region" description="Polar residues" evidence="1">
    <location>
        <begin position="41"/>
        <end position="67"/>
    </location>
</feature>
<protein>
    <submittedName>
        <fullName evidence="2 3">Mitochondrial protein</fullName>
    </submittedName>
</protein>
<gene>
    <name evidence="3" type="ORF">E5676_scaffold451G001170</name>
    <name evidence="2" type="ORF">E6C27_scaffold1486G00140</name>
</gene>
<evidence type="ECO:0000256" key="1">
    <source>
        <dbReference type="SAM" id="MobiDB-lite"/>
    </source>
</evidence>
<sequence>MNHNEDKRHTDTVSDNTDHLNPTIVYPLETGTQESSRDDSNSGGITQSSSPMEPQHQTDYGMNTQLQSTSIHPMITRSKHGIFKPKAFLIDYTQTEPCNVKEAFKRSHWEKAMKEEFEA</sequence>
<accession>A0A5A7UBN2</accession>
<evidence type="ECO:0000313" key="4">
    <source>
        <dbReference type="Proteomes" id="UP000321393"/>
    </source>
</evidence>
<dbReference type="EMBL" id="SSTE01009940">
    <property type="protein sequence ID" value="KAA0053142.1"/>
    <property type="molecule type" value="Genomic_DNA"/>
</dbReference>
<evidence type="ECO:0000313" key="5">
    <source>
        <dbReference type="Proteomes" id="UP000321947"/>
    </source>
</evidence>
<dbReference type="EMBL" id="SSTD01016175">
    <property type="protein sequence ID" value="TYK01547.1"/>
    <property type="molecule type" value="Genomic_DNA"/>
</dbReference>
<name>A0A5A7UBN2_CUCMM</name>
<proteinExistence type="predicted"/>
<organism evidence="2 4">
    <name type="scientific">Cucumis melo var. makuwa</name>
    <name type="common">Oriental melon</name>
    <dbReference type="NCBI Taxonomy" id="1194695"/>
    <lineage>
        <taxon>Eukaryota</taxon>
        <taxon>Viridiplantae</taxon>
        <taxon>Streptophyta</taxon>
        <taxon>Embryophyta</taxon>
        <taxon>Tracheophyta</taxon>
        <taxon>Spermatophyta</taxon>
        <taxon>Magnoliopsida</taxon>
        <taxon>eudicotyledons</taxon>
        <taxon>Gunneridae</taxon>
        <taxon>Pentapetalae</taxon>
        <taxon>rosids</taxon>
        <taxon>fabids</taxon>
        <taxon>Cucurbitales</taxon>
        <taxon>Cucurbitaceae</taxon>
        <taxon>Benincaseae</taxon>
        <taxon>Cucumis</taxon>
    </lineage>
</organism>
<evidence type="ECO:0000313" key="2">
    <source>
        <dbReference type="EMBL" id="KAA0053142.1"/>
    </source>
</evidence>
<feature type="compositionally biased region" description="Basic and acidic residues" evidence="1">
    <location>
        <begin position="1"/>
        <end position="18"/>
    </location>
</feature>
<feature type="region of interest" description="Disordered" evidence="1">
    <location>
        <begin position="1"/>
        <end position="67"/>
    </location>
</feature>
<dbReference type="AlphaFoldDB" id="A0A5A7UBN2"/>
<dbReference type="OrthoDB" id="1751282at2759"/>
<dbReference type="Proteomes" id="UP000321947">
    <property type="component" value="Unassembled WGS sequence"/>
</dbReference>
<comment type="caution">
    <text evidence="2">The sequence shown here is derived from an EMBL/GenBank/DDBJ whole genome shotgun (WGS) entry which is preliminary data.</text>
</comment>
<dbReference type="Proteomes" id="UP000321393">
    <property type="component" value="Unassembled WGS sequence"/>
</dbReference>
<evidence type="ECO:0000313" key="3">
    <source>
        <dbReference type="EMBL" id="TYK01547.1"/>
    </source>
</evidence>
<reference evidence="4 5" key="1">
    <citation type="submission" date="2019-08" db="EMBL/GenBank/DDBJ databases">
        <title>Draft genome sequences of two oriental melons (Cucumis melo L. var makuwa).</title>
        <authorList>
            <person name="Kwon S.-Y."/>
        </authorList>
    </citation>
    <scope>NUCLEOTIDE SEQUENCE [LARGE SCALE GENOMIC DNA]</scope>
    <source>
        <strain evidence="5">cv. Chang Bougi</strain>
        <strain evidence="4">cv. SW 3</strain>
        <tissue evidence="2">Leaf</tissue>
    </source>
</reference>